<proteinExistence type="predicted"/>
<sequence length="110" mass="12484">MELQSFGTIRVATDASVCSSSHADVFFLFNRLCHNKQSKVYLPEPPFPHAELIQTNKLKHYPSIHGDFSNDFRQPCVVFTGHPSLRFGDVVHFMELWGKSSLNTVIFTGK</sequence>
<dbReference type="PANTHER" id="PTHR46094">
    <property type="entry name" value="INTEGRATOR COMPLEX SUBUNIT 9"/>
    <property type="match status" value="1"/>
</dbReference>
<keyword evidence="2" id="KW-0539">Nucleus</keyword>
<evidence type="ECO:0000313" key="4">
    <source>
        <dbReference type="Proteomes" id="UP001266305"/>
    </source>
</evidence>
<evidence type="ECO:0000313" key="3">
    <source>
        <dbReference type="EMBL" id="KAK2093914.1"/>
    </source>
</evidence>
<dbReference type="Proteomes" id="UP001266305">
    <property type="component" value="Unassembled WGS sequence"/>
</dbReference>
<comment type="caution">
    <text evidence="3">The sequence shown here is derived from an EMBL/GenBank/DDBJ whole genome shotgun (WGS) entry which is preliminary data.</text>
</comment>
<keyword evidence="4" id="KW-1185">Reference proteome</keyword>
<evidence type="ECO:0000256" key="2">
    <source>
        <dbReference type="ARBA" id="ARBA00023242"/>
    </source>
</evidence>
<organism evidence="3 4">
    <name type="scientific">Saguinus oedipus</name>
    <name type="common">Cotton-top tamarin</name>
    <name type="synonym">Oedipomidas oedipus</name>
    <dbReference type="NCBI Taxonomy" id="9490"/>
    <lineage>
        <taxon>Eukaryota</taxon>
        <taxon>Metazoa</taxon>
        <taxon>Chordata</taxon>
        <taxon>Craniata</taxon>
        <taxon>Vertebrata</taxon>
        <taxon>Euteleostomi</taxon>
        <taxon>Mammalia</taxon>
        <taxon>Eutheria</taxon>
        <taxon>Euarchontoglires</taxon>
        <taxon>Primates</taxon>
        <taxon>Haplorrhini</taxon>
        <taxon>Platyrrhini</taxon>
        <taxon>Cebidae</taxon>
        <taxon>Callitrichinae</taxon>
        <taxon>Saguinus</taxon>
    </lineage>
</organism>
<evidence type="ECO:0000256" key="1">
    <source>
        <dbReference type="ARBA" id="ARBA00004123"/>
    </source>
</evidence>
<dbReference type="Gene3D" id="3.40.50.10890">
    <property type="match status" value="1"/>
</dbReference>
<dbReference type="InterPro" id="IPR036866">
    <property type="entry name" value="RibonucZ/Hydroxyglut_hydro"/>
</dbReference>
<dbReference type="PANTHER" id="PTHR46094:SF1">
    <property type="entry name" value="INTEGRATOR COMPLEX SUBUNIT 9"/>
    <property type="match status" value="1"/>
</dbReference>
<gene>
    <name evidence="3" type="primary">INTS9_2</name>
    <name evidence="3" type="ORF">P7K49_027652</name>
</gene>
<comment type="subcellular location">
    <subcellularLocation>
        <location evidence="1">Nucleus</location>
    </subcellularLocation>
</comment>
<dbReference type="SUPFAM" id="SSF56281">
    <property type="entry name" value="Metallo-hydrolase/oxidoreductase"/>
    <property type="match status" value="1"/>
</dbReference>
<protein>
    <submittedName>
        <fullName evidence="3">Integrator complex subunit 9</fullName>
    </submittedName>
</protein>
<dbReference type="InterPro" id="IPR027074">
    <property type="entry name" value="Integrator_9su"/>
</dbReference>
<dbReference type="EMBL" id="JASSZA010000014">
    <property type="protein sequence ID" value="KAK2093914.1"/>
    <property type="molecule type" value="Genomic_DNA"/>
</dbReference>
<accession>A0ABQ9UA25</accession>
<reference evidence="3 4" key="1">
    <citation type="submission" date="2023-05" db="EMBL/GenBank/DDBJ databases">
        <title>B98-5 Cell Line De Novo Hybrid Assembly: An Optical Mapping Approach.</title>
        <authorList>
            <person name="Kananen K."/>
            <person name="Auerbach J.A."/>
            <person name="Kautto E."/>
            <person name="Blachly J.S."/>
        </authorList>
    </citation>
    <scope>NUCLEOTIDE SEQUENCE [LARGE SCALE GENOMIC DNA]</scope>
    <source>
        <strain evidence="3">B95-8</strain>
        <tissue evidence="3">Cell line</tissue>
    </source>
</reference>
<name>A0ABQ9UA25_SAGOE</name>